<dbReference type="Proteomes" id="UP000006591">
    <property type="component" value="Chromosome 4"/>
</dbReference>
<proteinExistence type="predicted"/>
<sequence>MTCGPGGSASRPSFFLVGLSVLLQPGGGAHAATSGRSGGVQRRGGRRLRRRRRRRRWRRSTGAARPRVPPTPPAREGGELRELRPEDGGGAERRISGGSPSAPYSGEPHAATASSLTASRFLVSRGVAEVRVAKLGHAKLLGRVPTPLSPPATWRLAPPPTSFANWALIRRVFWIFRFREEEEERWFIR</sequence>
<feature type="region of interest" description="Disordered" evidence="1">
    <location>
        <begin position="25"/>
        <end position="111"/>
    </location>
</feature>
<feature type="compositionally biased region" description="Basic residues" evidence="1">
    <location>
        <begin position="43"/>
        <end position="59"/>
    </location>
</feature>
<reference evidence="3" key="2">
    <citation type="submission" date="2018-04" db="EMBL/GenBank/DDBJ databases">
        <title>OnivRS2 (Oryza nivara Reference Sequence Version 2).</title>
        <authorList>
            <person name="Zhang J."/>
            <person name="Kudrna D."/>
            <person name="Lee S."/>
            <person name="Talag J."/>
            <person name="Rajasekar S."/>
            <person name="Welchert J."/>
            <person name="Hsing Y.-I."/>
            <person name="Wing R.A."/>
        </authorList>
    </citation>
    <scope>NUCLEOTIDE SEQUENCE [LARGE SCALE GENOMIC DNA]</scope>
    <source>
        <strain evidence="3">SL10</strain>
    </source>
</reference>
<feature type="signal peptide" evidence="2">
    <location>
        <begin position="1"/>
        <end position="31"/>
    </location>
</feature>
<evidence type="ECO:0000313" key="4">
    <source>
        <dbReference type="Proteomes" id="UP000006591"/>
    </source>
</evidence>
<dbReference type="EnsemblPlants" id="ONIVA04G13560.4">
    <property type="protein sequence ID" value="ONIVA04G13560.4"/>
    <property type="gene ID" value="ONIVA04G13560"/>
</dbReference>
<dbReference type="Gramene" id="ONIVA04G13560.4">
    <property type="protein sequence ID" value="ONIVA04G13560.4"/>
    <property type="gene ID" value="ONIVA04G13560"/>
</dbReference>
<evidence type="ECO:0000256" key="2">
    <source>
        <dbReference type="SAM" id="SignalP"/>
    </source>
</evidence>
<evidence type="ECO:0000313" key="3">
    <source>
        <dbReference type="EnsemblPlants" id="ONIVA04G13560.4"/>
    </source>
</evidence>
<organism evidence="3">
    <name type="scientific">Oryza nivara</name>
    <name type="common">Indian wild rice</name>
    <name type="synonym">Oryza sativa f. spontanea</name>
    <dbReference type="NCBI Taxonomy" id="4536"/>
    <lineage>
        <taxon>Eukaryota</taxon>
        <taxon>Viridiplantae</taxon>
        <taxon>Streptophyta</taxon>
        <taxon>Embryophyta</taxon>
        <taxon>Tracheophyta</taxon>
        <taxon>Spermatophyta</taxon>
        <taxon>Magnoliopsida</taxon>
        <taxon>Liliopsida</taxon>
        <taxon>Poales</taxon>
        <taxon>Poaceae</taxon>
        <taxon>BOP clade</taxon>
        <taxon>Oryzoideae</taxon>
        <taxon>Oryzeae</taxon>
        <taxon>Oryzinae</taxon>
        <taxon>Oryza</taxon>
    </lineage>
</organism>
<evidence type="ECO:0000256" key="1">
    <source>
        <dbReference type="SAM" id="MobiDB-lite"/>
    </source>
</evidence>
<protein>
    <submittedName>
        <fullName evidence="3">Uncharacterized protein</fullName>
    </submittedName>
</protein>
<keyword evidence="4" id="KW-1185">Reference proteome</keyword>
<keyword evidence="2" id="KW-0732">Signal</keyword>
<reference evidence="3" key="1">
    <citation type="submission" date="2015-04" db="UniProtKB">
        <authorList>
            <consortium name="EnsemblPlants"/>
        </authorList>
    </citation>
    <scope>IDENTIFICATION</scope>
    <source>
        <strain evidence="3">SL10</strain>
    </source>
</reference>
<feature type="compositionally biased region" description="Basic and acidic residues" evidence="1">
    <location>
        <begin position="76"/>
        <end position="95"/>
    </location>
</feature>
<dbReference type="HOGENOM" id="CLU_1436562_0_0_1"/>
<feature type="chain" id="PRO_5002361137" evidence="2">
    <location>
        <begin position="32"/>
        <end position="189"/>
    </location>
</feature>
<dbReference type="AlphaFoldDB" id="A0A0E0H1W3"/>
<accession>A0A0E0H1W3</accession>
<name>A0A0E0H1W3_ORYNI</name>